<name>A0ABQ2VS61_9ACTN</name>
<evidence type="ECO:0000256" key="4">
    <source>
        <dbReference type="ARBA" id="ARBA00022840"/>
    </source>
</evidence>
<reference evidence="9" key="1">
    <citation type="journal article" date="2019" name="Int. J. Syst. Evol. Microbiol.">
        <title>The Global Catalogue of Microorganisms (GCM) 10K type strain sequencing project: providing services to taxonomists for standard genome sequencing and annotation.</title>
        <authorList>
            <consortium name="The Broad Institute Genomics Platform"/>
            <consortium name="The Broad Institute Genome Sequencing Center for Infectious Disease"/>
            <person name="Wu L."/>
            <person name="Ma J."/>
        </authorList>
    </citation>
    <scope>NUCLEOTIDE SEQUENCE [LARGE SCALE GENOMIC DNA]</scope>
    <source>
        <strain evidence="9">JCM 4376</strain>
    </source>
</reference>
<dbReference type="EMBL" id="BMTF01000002">
    <property type="protein sequence ID" value="GGV76679.1"/>
    <property type="molecule type" value="Genomic_DNA"/>
</dbReference>
<dbReference type="PANTHER" id="PTHR43289">
    <property type="entry name" value="MITOGEN-ACTIVATED PROTEIN KINASE KINASE KINASE 20-RELATED"/>
    <property type="match status" value="1"/>
</dbReference>
<proteinExistence type="predicted"/>
<keyword evidence="2 5" id="KW-0547">Nucleotide-binding</keyword>
<keyword evidence="9" id="KW-1185">Reference proteome</keyword>
<feature type="domain" description="Protein kinase" evidence="7">
    <location>
        <begin position="9"/>
        <end position="265"/>
    </location>
</feature>
<accession>A0ABQ2VS61</accession>
<feature type="region of interest" description="Disordered" evidence="6">
    <location>
        <begin position="279"/>
        <end position="301"/>
    </location>
</feature>
<dbReference type="SUPFAM" id="SSF56112">
    <property type="entry name" value="Protein kinase-like (PK-like)"/>
    <property type="match status" value="1"/>
</dbReference>
<dbReference type="PANTHER" id="PTHR43289:SF34">
    <property type="entry name" value="SERINE_THREONINE-PROTEIN KINASE YBDM-RELATED"/>
    <property type="match status" value="1"/>
</dbReference>
<evidence type="ECO:0000256" key="3">
    <source>
        <dbReference type="ARBA" id="ARBA00022777"/>
    </source>
</evidence>
<keyword evidence="1" id="KW-0808">Transferase</keyword>
<sequence length="477" mass="50272">MTGARIGEYVIERKLGTGGMGSVYLGRSRSGRAVAIKVVKAEYAADPRFRERFRKEVEAARKVGGFHTAALVDADPDAEQPWMASAYVEGPTLADEITRRGRLTEAELWRLAAELAEALKAIHSCGLVHRDLKPANIVMAGDGARVLDFGIAHALEGTRLTSDGVVVGTAGYHSPEQAQGHPVTGACDIFALGAVLVAAAGGSAFGSGSAYGLMYRVVHDDADVSAVPGPLRPLVLACLRKAPGSRPTPRRLLDLCADRARRPDIAATAATAPVTVVDEPATEPPTVPRTKPVRPRAVSAPPPAAYLRPRRAWIAQVVRNLLGTAALVTAAFQSPAHRLPTAVTVVAVLAAVVLGMRLVGLLTSAKEGLVLGESGIGVGPGNDLVVLRWGAIRSVELTVGAKESSLSVRLDAEQFLPQGFQHPAWVRSRRNGVTLIRVRGLLPVGDSLALPDAVRAFTERHGVPLTTTWADGVTDSR</sequence>
<evidence type="ECO:0000313" key="9">
    <source>
        <dbReference type="Proteomes" id="UP000660675"/>
    </source>
</evidence>
<dbReference type="PROSITE" id="PS00107">
    <property type="entry name" value="PROTEIN_KINASE_ATP"/>
    <property type="match status" value="1"/>
</dbReference>
<dbReference type="Gene3D" id="3.30.200.20">
    <property type="entry name" value="Phosphorylase Kinase, domain 1"/>
    <property type="match status" value="1"/>
</dbReference>
<evidence type="ECO:0000256" key="6">
    <source>
        <dbReference type="SAM" id="MobiDB-lite"/>
    </source>
</evidence>
<protein>
    <recommendedName>
        <fullName evidence="7">Protein kinase domain-containing protein</fullName>
    </recommendedName>
</protein>
<evidence type="ECO:0000259" key="7">
    <source>
        <dbReference type="PROSITE" id="PS50011"/>
    </source>
</evidence>
<evidence type="ECO:0000256" key="1">
    <source>
        <dbReference type="ARBA" id="ARBA00022679"/>
    </source>
</evidence>
<feature type="binding site" evidence="5">
    <location>
        <position position="37"/>
    </location>
    <ligand>
        <name>ATP</name>
        <dbReference type="ChEBI" id="CHEBI:30616"/>
    </ligand>
</feature>
<dbReference type="InterPro" id="IPR017441">
    <property type="entry name" value="Protein_kinase_ATP_BS"/>
</dbReference>
<dbReference type="Gene3D" id="1.10.510.10">
    <property type="entry name" value="Transferase(Phosphotransferase) domain 1"/>
    <property type="match status" value="1"/>
</dbReference>
<dbReference type="InterPro" id="IPR008271">
    <property type="entry name" value="Ser/Thr_kinase_AS"/>
</dbReference>
<dbReference type="Pfam" id="PF00069">
    <property type="entry name" value="Pkinase"/>
    <property type="match status" value="1"/>
</dbReference>
<dbReference type="CDD" id="cd14014">
    <property type="entry name" value="STKc_PknB_like"/>
    <property type="match status" value="1"/>
</dbReference>
<evidence type="ECO:0000256" key="5">
    <source>
        <dbReference type="PROSITE-ProRule" id="PRU10141"/>
    </source>
</evidence>
<comment type="caution">
    <text evidence="8">The sequence shown here is derived from an EMBL/GenBank/DDBJ whole genome shotgun (WGS) entry which is preliminary data.</text>
</comment>
<dbReference type="InterPro" id="IPR000719">
    <property type="entry name" value="Prot_kinase_dom"/>
</dbReference>
<organism evidence="8 9">
    <name type="scientific">Streptomyces gelaticus</name>
    <dbReference type="NCBI Taxonomy" id="285446"/>
    <lineage>
        <taxon>Bacteria</taxon>
        <taxon>Bacillati</taxon>
        <taxon>Actinomycetota</taxon>
        <taxon>Actinomycetes</taxon>
        <taxon>Kitasatosporales</taxon>
        <taxon>Streptomycetaceae</taxon>
        <taxon>Streptomyces</taxon>
    </lineage>
</organism>
<dbReference type="InterPro" id="IPR011009">
    <property type="entry name" value="Kinase-like_dom_sf"/>
</dbReference>
<keyword evidence="4 5" id="KW-0067">ATP-binding</keyword>
<dbReference type="RefSeq" id="WP_268246552.1">
    <property type="nucleotide sequence ID" value="NZ_BMTF01000002.1"/>
</dbReference>
<dbReference type="Proteomes" id="UP000660675">
    <property type="component" value="Unassembled WGS sequence"/>
</dbReference>
<dbReference type="SMART" id="SM00220">
    <property type="entry name" value="S_TKc"/>
    <property type="match status" value="1"/>
</dbReference>
<evidence type="ECO:0000313" key="8">
    <source>
        <dbReference type="EMBL" id="GGV76679.1"/>
    </source>
</evidence>
<dbReference type="PROSITE" id="PS50011">
    <property type="entry name" value="PROTEIN_KINASE_DOM"/>
    <property type="match status" value="1"/>
</dbReference>
<dbReference type="PROSITE" id="PS00108">
    <property type="entry name" value="PROTEIN_KINASE_ST"/>
    <property type="match status" value="1"/>
</dbReference>
<gene>
    <name evidence="8" type="ORF">GCM10015535_08970</name>
</gene>
<evidence type="ECO:0000256" key="2">
    <source>
        <dbReference type="ARBA" id="ARBA00022741"/>
    </source>
</evidence>
<keyword evidence="3" id="KW-0418">Kinase</keyword>